<gene>
    <name evidence="14" type="ORF">HJC23_008147</name>
</gene>
<comment type="catalytic activity">
    <reaction evidence="9">
        <text>a ubiquinone + NADH + H(+) = a ubiquinol + NAD(+)</text>
        <dbReference type="Rhea" id="RHEA:23152"/>
        <dbReference type="Rhea" id="RHEA-COMP:9565"/>
        <dbReference type="Rhea" id="RHEA-COMP:9566"/>
        <dbReference type="ChEBI" id="CHEBI:15378"/>
        <dbReference type="ChEBI" id="CHEBI:16389"/>
        <dbReference type="ChEBI" id="CHEBI:17976"/>
        <dbReference type="ChEBI" id="CHEBI:57540"/>
        <dbReference type="ChEBI" id="CHEBI:57945"/>
    </reaction>
</comment>
<keyword evidence="5" id="KW-0809">Transit peptide</keyword>
<feature type="signal peptide" evidence="11">
    <location>
        <begin position="1"/>
        <end position="23"/>
    </location>
</feature>
<protein>
    <recommendedName>
        <fullName evidence="2">NADH:ubiquinone reductase (non-electrogenic)</fullName>
        <ecNumber evidence="2">1.6.5.9</ecNumber>
    </recommendedName>
</protein>
<feature type="domain" description="External alternative NADH-ubiquinone oxidoreductase-like C-terminal" evidence="13">
    <location>
        <begin position="549"/>
        <end position="623"/>
    </location>
</feature>
<dbReference type="InterPro" id="IPR023753">
    <property type="entry name" value="FAD/NAD-binding_dom"/>
</dbReference>
<dbReference type="EC" id="1.6.5.9" evidence="2"/>
<dbReference type="AlphaFoldDB" id="A0ABD3PP67"/>
<keyword evidence="6" id="KW-0560">Oxidoreductase</keyword>
<evidence type="ECO:0000256" key="8">
    <source>
        <dbReference type="ARBA" id="ARBA00047599"/>
    </source>
</evidence>
<dbReference type="Pfam" id="PF22366">
    <property type="entry name" value="NDH2_C"/>
    <property type="match status" value="1"/>
</dbReference>
<keyword evidence="4" id="KW-0274">FAD</keyword>
<accession>A0ABD3PP67</accession>
<dbReference type="GO" id="GO:0050136">
    <property type="term" value="F:NADH dehydrogenase (quinone) (non-electrogenic) activity"/>
    <property type="evidence" value="ECO:0007669"/>
    <property type="project" value="UniProtKB-EC"/>
</dbReference>
<keyword evidence="11" id="KW-0732">Signal</keyword>
<evidence type="ECO:0000256" key="7">
    <source>
        <dbReference type="ARBA" id="ARBA00023027"/>
    </source>
</evidence>
<dbReference type="InterPro" id="IPR036188">
    <property type="entry name" value="FAD/NAD-bd_sf"/>
</dbReference>
<evidence type="ECO:0000256" key="11">
    <source>
        <dbReference type="SAM" id="SignalP"/>
    </source>
</evidence>
<keyword evidence="3" id="KW-0285">Flavoprotein</keyword>
<evidence type="ECO:0000259" key="12">
    <source>
        <dbReference type="Pfam" id="PF07992"/>
    </source>
</evidence>
<dbReference type="InterPro" id="IPR054585">
    <property type="entry name" value="NDH2-like_C"/>
</dbReference>
<dbReference type="Gene3D" id="3.50.50.100">
    <property type="match status" value="1"/>
</dbReference>
<sequence length="627" mass="68036">MKFVTIPAPSMAALLLVASTTNAFTPPIPRPSSLALKSRTNVSPRRNIGLRESTMQEKNDVETTTTTNGASANGDATDVASSSETAPPPTAAAPRHKNTSFSPDRIEKAIKERPYPLFLAEKTLGLLDNLSSPTSSPNIGTKERLLVLGTGWGSAAFLKNIDCEKYDVTVVSPRNYFVFTPMLAGASVGTVDFKSITEPIREINSKVRYLEAAATDIDPKTNTVTCASIACEGNSCEPEDFTLTYDRLIYTVGAQTNTFGTPGVKEYCNYLKQVGDAMQIKNAMVNCFESAGLPGLSEEEIEKELTFVIIGAGPTGIEFAAELLDFIEEDGVRYYKDRLKHVRIKIVEAAPTILRPFEDGMKEEATKRLTRSIEIEGVGTIQPCEILLNKQVSEVTENNVYFKDGDKVPYGMALWAAGIGQLPLTKGLVEALQGTEQEQAQEFSRGRLAVDPWLRVIGGEGKIFAMGDCSCLCQTPYLPATAQVAAQQGEFLGKLLSRNYVTNAMSPDGGILPALAIDPDQSRTISEQVASFAMGESEIAPRFQFLDLGILAYTGSGSALAQVQVAPGKGNPNSERWTPVRLQIKGALGFSLWRTIYLLKQTSVKNVVLVSLDWIKVKLFGRDISIL</sequence>
<keyword evidence="15" id="KW-1185">Reference proteome</keyword>
<evidence type="ECO:0000256" key="1">
    <source>
        <dbReference type="ARBA" id="ARBA00005272"/>
    </source>
</evidence>
<dbReference type="InterPro" id="IPR045024">
    <property type="entry name" value="NDH-2"/>
</dbReference>
<evidence type="ECO:0000256" key="9">
    <source>
        <dbReference type="ARBA" id="ARBA00049010"/>
    </source>
</evidence>
<dbReference type="Pfam" id="PF07992">
    <property type="entry name" value="Pyr_redox_2"/>
    <property type="match status" value="1"/>
</dbReference>
<dbReference type="PANTHER" id="PTHR43706:SF47">
    <property type="entry name" value="EXTERNAL NADH-UBIQUINONE OXIDOREDUCTASE 1, MITOCHONDRIAL-RELATED"/>
    <property type="match status" value="1"/>
</dbReference>
<dbReference type="Proteomes" id="UP001516023">
    <property type="component" value="Unassembled WGS sequence"/>
</dbReference>
<organism evidence="14 15">
    <name type="scientific">Cyclotella cryptica</name>
    <dbReference type="NCBI Taxonomy" id="29204"/>
    <lineage>
        <taxon>Eukaryota</taxon>
        <taxon>Sar</taxon>
        <taxon>Stramenopiles</taxon>
        <taxon>Ochrophyta</taxon>
        <taxon>Bacillariophyta</taxon>
        <taxon>Coscinodiscophyceae</taxon>
        <taxon>Thalassiosirophycidae</taxon>
        <taxon>Stephanodiscales</taxon>
        <taxon>Stephanodiscaceae</taxon>
        <taxon>Cyclotella</taxon>
    </lineage>
</organism>
<name>A0ABD3PP67_9STRA</name>
<feature type="chain" id="PRO_5044851030" description="NADH:ubiquinone reductase (non-electrogenic)" evidence="11">
    <location>
        <begin position="24"/>
        <end position="627"/>
    </location>
</feature>
<evidence type="ECO:0000259" key="13">
    <source>
        <dbReference type="Pfam" id="PF22366"/>
    </source>
</evidence>
<evidence type="ECO:0000256" key="6">
    <source>
        <dbReference type="ARBA" id="ARBA00023002"/>
    </source>
</evidence>
<dbReference type="SUPFAM" id="SSF51905">
    <property type="entry name" value="FAD/NAD(P)-binding domain"/>
    <property type="match status" value="2"/>
</dbReference>
<dbReference type="GO" id="GO:0005739">
    <property type="term" value="C:mitochondrion"/>
    <property type="evidence" value="ECO:0007669"/>
    <property type="project" value="UniProtKB-ARBA"/>
</dbReference>
<keyword evidence="7" id="KW-0520">NAD</keyword>
<evidence type="ECO:0000256" key="3">
    <source>
        <dbReference type="ARBA" id="ARBA00022630"/>
    </source>
</evidence>
<evidence type="ECO:0000313" key="14">
    <source>
        <dbReference type="EMBL" id="KAL3788085.1"/>
    </source>
</evidence>
<dbReference type="PANTHER" id="PTHR43706">
    <property type="entry name" value="NADH DEHYDROGENASE"/>
    <property type="match status" value="1"/>
</dbReference>
<feature type="region of interest" description="Disordered" evidence="10">
    <location>
        <begin position="30"/>
        <end position="101"/>
    </location>
</feature>
<reference evidence="14 15" key="1">
    <citation type="journal article" date="2020" name="G3 (Bethesda)">
        <title>Improved Reference Genome for Cyclotella cryptica CCMP332, a Model for Cell Wall Morphogenesis, Salinity Adaptation, and Lipid Production in Diatoms (Bacillariophyta).</title>
        <authorList>
            <person name="Roberts W.R."/>
            <person name="Downey K.M."/>
            <person name="Ruck E.C."/>
            <person name="Traller J.C."/>
            <person name="Alverson A.J."/>
        </authorList>
    </citation>
    <scope>NUCLEOTIDE SEQUENCE [LARGE SCALE GENOMIC DNA]</scope>
    <source>
        <strain evidence="14 15">CCMP332</strain>
    </source>
</reference>
<evidence type="ECO:0000256" key="4">
    <source>
        <dbReference type="ARBA" id="ARBA00022827"/>
    </source>
</evidence>
<proteinExistence type="inferred from homology"/>
<dbReference type="EMBL" id="JABMIG020000162">
    <property type="protein sequence ID" value="KAL3788085.1"/>
    <property type="molecule type" value="Genomic_DNA"/>
</dbReference>
<evidence type="ECO:0000256" key="2">
    <source>
        <dbReference type="ARBA" id="ARBA00012637"/>
    </source>
</evidence>
<comment type="similarity">
    <text evidence="1">Belongs to the NADH dehydrogenase family.</text>
</comment>
<comment type="caution">
    <text evidence="14">The sequence shown here is derived from an EMBL/GenBank/DDBJ whole genome shotgun (WGS) entry which is preliminary data.</text>
</comment>
<comment type="catalytic activity">
    <reaction evidence="8">
        <text>a quinone + NADH + H(+) = a quinol + NAD(+)</text>
        <dbReference type="Rhea" id="RHEA:46160"/>
        <dbReference type="ChEBI" id="CHEBI:15378"/>
        <dbReference type="ChEBI" id="CHEBI:24646"/>
        <dbReference type="ChEBI" id="CHEBI:57540"/>
        <dbReference type="ChEBI" id="CHEBI:57945"/>
        <dbReference type="ChEBI" id="CHEBI:132124"/>
        <dbReference type="EC" id="1.6.5.9"/>
    </reaction>
</comment>
<evidence type="ECO:0000256" key="10">
    <source>
        <dbReference type="SAM" id="MobiDB-lite"/>
    </source>
</evidence>
<feature type="domain" description="FAD/NAD(P)-binding" evidence="12">
    <location>
        <begin position="144"/>
        <end position="489"/>
    </location>
</feature>
<evidence type="ECO:0000313" key="15">
    <source>
        <dbReference type="Proteomes" id="UP001516023"/>
    </source>
</evidence>
<evidence type="ECO:0000256" key="5">
    <source>
        <dbReference type="ARBA" id="ARBA00022946"/>
    </source>
</evidence>